<dbReference type="InterPro" id="IPR028246">
    <property type="entry name" value="CATSPERG"/>
</dbReference>
<feature type="transmembrane region" description="Helical" evidence="2">
    <location>
        <begin position="1066"/>
        <end position="1093"/>
    </location>
</feature>
<feature type="region of interest" description="Disordered" evidence="1">
    <location>
        <begin position="1127"/>
        <end position="1151"/>
    </location>
</feature>
<evidence type="ECO:0000259" key="6">
    <source>
        <dbReference type="Pfam" id="PF22846"/>
    </source>
</evidence>
<evidence type="ECO:0000256" key="1">
    <source>
        <dbReference type="SAM" id="MobiDB-lite"/>
    </source>
</evidence>
<evidence type="ECO:0000256" key="3">
    <source>
        <dbReference type="SAM" id="SignalP"/>
    </source>
</evidence>
<protein>
    <submittedName>
        <fullName evidence="9">Cation channel sperm-associated protein subunit gamma</fullName>
    </submittedName>
</protein>
<feature type="chain" id="PRO_5046259559" evidence="3">
    <location>
        <begin position="39"/>
        <end position="1151"/>
    </location>
</feature>
<dbReference type="InterPro" id="IPR053874">
    <property type="entry name" value="CATSPERG_Ig-like"/>
</dbReference>
<keyword evidence="8" id="KW-1185">Reference proteome</keyword>
<evidence type="ECO:0000313" key="8">
    <source>
        <dbReference type="Proteomes" id="UP000694915"/>
    </source>
</evidence>
<sequence length="1151" mass="132021">MVCCPAMSPVSPVWPRKPKLWAFCVLLLVLLLSWKSWAVEHFQHCHWLVVLNNFDKVGSLPTKARFLDQEPIDTVTEVFQNLVDLPIDPQEKYMSFPYYLKVSFSCMEQDDEELVRKSHLMGMRPLILISYRHPVNFYRWETENLQIQMEAAPLRTSGFCSAEVMCTLNWYAPMPIKNGTVVMSVDISSNGLGVFIPRKRFYININGFLKKDTSGKTIFTVGYESSMVKSTLFSRSKSRPLWYTVNHSPVLILGGIENEKVILLSDTNFQDYSLIELSIDSCWVGSYYCPMLQFSATIHDAISTESTLFIRQNQLVYYFTGRYTTLFDESHSSSSWVRVLANECIKKLCPVFVSGNGSEYILALTTGKHEGYVHFGTITDGLVTFQMVPDGWSMCDRIPGSNCSINWATYIADEKALMLLVEAFSASVKVFHLVKFNTESQTLSILYTLSRFIPEGHDLEFLVLDGTETYTNTLMIPKGLFFNTFNNMLYIWGNFILQSYNRLHFIYLADFPKDSTIKYMVNSYQGDMAFVTETDEIWYFLEGGYDVYRLVPSRGWSIFFNLQKMQQSSLYADREFLVSIFYEDGELYQLVYLHATGNKRLVKRVLPVAQVLLFDQNNPQILLKDGNRRMLAFSHMCPFKVMRLRDLPKTQHLSRQEIYHAPPPLVSESHGFHNNKTLAIYQGLVYYLLWLHSKYDKPYADPVHDPTWPWWEHKTEFKDYYFYLSSNWLAEEGMYIDMSSYKKLYNVSKEHGLPEIVFLDKGNSFSFTVFLSSHGDTSVFSTNAGSGYQIDKNMAVAVAVADPECLEASVNQEVLINRKAVLYKITVEDKKICYDQGLSGYNLKKTSLMVKVLGSSGRCFQTTYLGANMQGHLMVPMLIGCPPGKRLAFDVTYTIMYSRNLNKHYFDCAVSNPEMPCFLYRDLFQPFFLVQDMVTGASGSFLGSYLLLVVGGGPTLDTIRDYTEEEIYHYNSPLDKTNSRIWTTKVETTTPDKKFYIMNYQSPGIEWLCLENSPCHDIIPQSIFAPEFFLKLLVSNRGVDTSTYCDYKVIFILHIHGLPLSGKRSLFIVIVSSSLLLGLVVFYIFFCLIWPHIVEAWASLRWKINNIMASESYYTYASSNAGFSIHSRSGSEESSRALPKAGSKEDNVARK</sequence>
<proteinExistence type="predicted"/>
<reference evidence="9" key="1">
    <citation type="submission" date="2025-08" db="UniProtKB">
        <authorList>
            <consortium name="RefSeq"/>
        </authorList>
    </citation>
    <scope>IDENTIFICATION</scope>
</reference>
<feature type="domain" description="CATSPERG C-terminal" evidence="6">
    <location>
        <begin position="904"/>
        <end position="1105"/>
    </location>
</feature>
<keyword evidence="2" id="KW-0812">Transmembrane</keyword>
<name>A0ABM0L8X8_MICOH</name>
<evidence type="ECO:0000259" key="5">
    <source>
        <dbReference type="Pfam" id="PF22840"/>
    </source>
</evidence>
<evidence type="ECO:0000259" key="4">
    <source>
        <dbReference type="Pfam" id="PF15064"/>
    </source>
</evidence>
<dbReference type="RefSeq" id="XP_005361350.1">
    <property type="nucleotide sequence ID" value="XM_005361293.2"/>
</dbReference>
<feature type="signal peptide" evidence="3">
    <location>
        <begin position="1"/>
        <end position="38"/>
    </location>
</feature>
<feature type="domain" description="CATSPERG beta-propeller" evidence="4">
    <location>
        <begin position="208"/>
        <end position="648"/>
    </location>
</feature>
<organism evidence="8 9">
    <name type="scientific">Microtus ochrogaster</name>
    <name type="common">Prairie vole</name>
    <dbReference type="NCBI Taxonomy" id="79684"/>
    <lineage>
        <taxon>Eukaryota</taxon>
        <taxon>Metazoa</taxon>
        <taxon>Chordata</taxon>
        <taxon>Craniata</taxon>
        <taxon>Vertebrata</taxon>
        <taxon>Euteleostomi</taxon>
        <taxon>Mammalia</taxon>
        <taxon>Eutheria</taxon>
        <taxon>Euarchontoglires</taxon>
        <taxon>Glires</taxon>
        <taxon>Rodentia</taxon>
        <taxon>Myomorpha</taxon>
        <taxon>Muroidea</taxon>
        <taxon>Cricetidae</taxon>
        <taxon>Arvicolinae</taxon>
        <taxon>Microtus</taxon>
    </lineage>
</organism>
<dbReference type="InterPro" id="IPR053871">
    <property type="entry name" value="CATSPERG_beta-prop"/>
</dbReference>
<keyword evidence="3" id="KW-0732">Signal</keyword>
<dbReference type="Pfam" id="PF15064">
    <property type="entry name" value="CATSPERG_beta-prop"/>
    <property type="match status" value="1"/>
</dbReference>
<dbReference type="GeneID" id="101992992"/>
<keyword evidence="2" id="KW-0472">Membrane</keyword>
<evidence type="ECO:0000259" key="7">
    <source>
        <dbReference type="Pfam" id="PF22851"/>
    </source>
</evidence>
<feature type="domain" description="CATSPERG Ig-like" evidence="7">
    <location>
        <begin position="753"/>
        <end position="878"/>
    </location>
</feature>
<dbReference type="Pfam" id="PF22846">
    <property type="entry name" value="CATSPERG_C"/>
    <property type="match status" value="1"/>
</dbReference>
<feature type="compositionally biased region" description="Basic and acidic residues" evidence="1">
    <location>
        <begin position="1142"/>
        <end position="1151"/>
    </location>
</feature>
<dbReference type="Pfam" id="PF22840">
    <property type="entry name" value="CATSPERG_NTD"/>
    <property type="match status" value="1"/>
</dbReference>
<feature type="domain" description="CATSPERG N-terminal" evidence="5">
    <location>
        <begin position="45"/>
        <end position="204"/>
    </location>
</feature>
<dbReference type="InterPro" id="IPR053873">
    <property type="entry name" value="CATSPERG_C"/>
</dbReference>
<accession>A0ABM0L8X8</accession>
<evidence type="ECO:0000313" key="9">
    <source>
        <dbReference type="RefSeq" id="XP_005361350.1"/>
    </source>
</evidence>
<evidence type="ECO:0000256" key="2">
    <source>
        <dbReference type="SAM" id="Phobius"/>
    </source>
</evidence>
<dbReference type="Pfam" id="PF22851">
    <property type="entry name" value="CATSPERG_Ig-like"/>
    <property type="match status" value="1"/>
</dbReference>
<dbReference type="PANTHER" id="PTHR14327:SF1">
    <property type="entry name" value="CATION CHANNEL SPERM-ASSOCIATED AUXILIARY SUBUNIT GAMMA"/>
    <property type="match status" value="1"/>
</dbReference>
<dbReference type="InterPro" id="IPR053872">
    <property type="entry name" value="CATSPERG_N"/>
</dbReference>
<dbReference type="Proteomes" id="UP000694915">
    <property type="component" value="Linkage group LG4"/>
</dbReference>
<keyword evidence="2" id="KW-1133">Transmembrane helix</keyword>
<dbReference type="PANTHER" id="PTHR14327">
    <property type="entry name" value="CATION CHANNEL SPERM-ASSOCIATED PROTEIN SUBUNIT GAMMA"/>
    <property type="match status" value="1"/>
</dbReference>
<gene>
    <name evidence="9" type="primary">Catsperg</name>
</gene>